<dbReference type="HOGENOM" id="CLU_1272942_0_0_1"/>
<dbReference type="InterPro" id="IPR000210">
    <property type="entry name" value="BTB/POZ_dom"/>
</dbReference>
<evidence type="ECO:0000259" key="3">
    <source>
        <dbReference type="PROSITE" id="PS50097"/>
    </source>
</evidence>
<feature type="transmembrane region" description="Helical" evidence="2">
    <location>
        <begin position="198"/>
        <end position="215"/>
    </location>
</feature>
<evidence type="ECO:0000256" key="1">
    <source>
        <dbReference type="SAM" id="MobiDB-lite"/>
    </source>
</evidence>
<keyword evidence="2" id="KW-0472">Membrane</keyword>
<dbReference type="CDD" id="cd18186">
    <property type="entry name" value="BTB_POZ_ZBTB_KLHL-like"/>
    <property type="match status" value="1"/>
</dbReference>
<feature type="domain" description="BTB" evidence="3">
    <location>
        <begin position="13"/>
        <end position="95"/>
    </location>
</feature>
<dbReference type="PROSITE" id="PS50097">
    <property type="entry name" value="BTB"/>
    <property type="match status" value="1"/>
</dbReference>
<dbReference type="SUPFAM" id="SSF54695">
    <property type="entry name" value="POZ domain"/>
    <property type="match status" value="1"/>
</dbReference>
<evidence type="ECO:0000313" key="5">
    <source>
        <dbReference type="Proteomes" id="UP000054097"/>
    </source>
</evidence>
<proteinExistence type="predicted"/>
<name>A0A0C2XHZ5_SERVB</name>
<reference evidence="4 5" key="1">
    <citation type="submission" date="2014-04" db="EMBL/GenBank/DDBJ databases">
        <authorList>
            <consortium name="DOE Joint Genome Institute"/>
            <person name="Kuo A."/>
            <person name="Zuccaro A."/>
            <person name="Kohler A."/>
            <person name="Nagy L.G."/>
            <person name="Floudas D."/>
            <person name="Copeland A."/>
            <person name="Barry K.W."/>
            <person name="Cichocki N."/>
            <person name="Veneault-Fourrey C."/>
            <person name="LaButti K."/>
            <person name="Lindquist E.A."/>
            <person name="Lipzen A."/>
            <person name="Lundell T."/>
            <person name="Morin E."/>
            <person name="Murat C."/>
            <person name="Sun H."/>
            <person name="Tunlid A."/>
            <person name="Henrissat B."/>
            <person name="Grigoriev I.V."/>
            <person name="Hibbett D.S."/>
            <person name="Martin F."/>
            <person name="Nordberg H.P."/>
            <person name="Cantor M.N."/>
            <person name="Hua S.X."/>
        </authorList>
    </citation>
    <scope>NUCLEOTIDE SEQUENCE [LARGE SCALE GENOMIC DNA]</scope>
    <source>
        <strain evidence="4 5">MAFF 305830</strain>
    </source>
</reference>
<sequence>MTTTMNSFIFLDADLHITSSDGITYHVHKNRMSQSPVFADMFSLPTPTEDDVNALHDSDEKSRLSGGTSVELTESSETLEQLLHFIYDTEMVKPDTMMLFDNSKRRFTSPLDEYQRLAALFEAACKYEVESAQRAVVDALHALLPHRALRAQIEDLAARLDHPDLAVQARYYESIKLNKQLRAAATWRTQSRGYMWQFWALCWVLAVVAIVKLAVTL</sequence>
<reference evidence="5" key="2">
    <citation type="submission" date="2015-01" db="EMBL/GenBank/DDBJ databases">
        <title>Evolutionary Origins and Diversification of the Mycorrhizal Mutualists.</title>
        <authorList>
            <consortium name="DOE Joint Genome Institute"/>
            <consortium name="Mycorrhizal Genomics Consortium"/>
            <person name="Kohler A."/>
            <person name="Kuo A."/>
            <person name="Nagy L.G."/>
            <person name="Floudas D."/>
            <person name="Copeland A."/>
            <person name="Barry K.W."/>
            <person name="Cichocki N."/>
            <person name="Veneault-Fourrey C."/>
            <person name="LaButti K."/>
            <person name="Lindquist E.A."/>
            <person name="Lipzen A."/>
            <person name="Lundell T."/>
            <person name="Morin E."/>
            <person name="Murat C."/>
            <person name="Riley R."/>
            <person name="Ohm R."/>
            <person name="Sun H."/>
            <person name="Tunlid A."/>
            <person name="Henrissat B."/>
            <person name="Grigoriev I.V."/>
            <person name="Hibbett D.S."/>
            <person name="Martin F."/>
        </authorList>
    </citation>
    <scope>NUCLEOTIDE SEQUENCE [LARGE SCALE GENOMIC DNA]</scope>
    <source>
        <strain evidence="5">MAFF 305830</strain>
    </source>
</reference>
<dbReference type="Gene3D" id="3.30.710.10">
    <property type="entry name" value="Potassium Channel Kv1.1, Chain A"/>
    <property type="match status" value="1"/>
</dbReference>
<gene>
    <name evidence="4" type="ORF">M408DRAFT_131480</name>
</gene>
<dbReference type="Proteomes" id="UP000054097">
    <property type="component" value="Unassembled WGS sequence"/>
</dbReference>
<organism evidence="4 5">
    <name type="scientific">Serendipita vermifera MAFF 305830</name>
    <dbReference type="NCBI Taxonomy" id="933852"/>
    <lineage>
        <taxon>Eukaryota</taxon>
        <taxon>Fungi</taxon>
        <taxon>Dikarya</taxon>
        <taxon>Basidiomycota</taxon>
        <taxon>Agaricomycotina</taxon>
        <taxon>Agaricomycetes</taxon>
        <taxon>Sebacinales</taxon>
        <taxon>Serendipitaceae</taxon>
        <taxon>Serendipita</taxon>
    </lineage>
</organism>
<evidence type="ECO:0000256" key="2">
    <source>
        <dbReference type="SAM" id="Phobius"/>
    </source>
</evidence>
<keyword evidence="2" id="KW-1133">Transmembrane helix</keyword>
<accession>A0A0C2XHZ5</accession>
<dbReference type="EMBL" id="KN824291">
    <property type="protein sequence ID" value="KIM28707.1"/>
    <property type="molecule type" value="Genomic_DNA"/>
</dbReference>
<feature type="compositionally biased region" description="Basic and acidic residues" evidence="1">
    <location>
        <begin position="53"/>
        <end position="63"/>
    </location>
</feature>
<protein>
    <recommendedName>
        <fullName evidence="3">BTB domain-containing protein</fullName>
    </recommendedName>
</protein>
<keyword evidence="2" id="KW-0812">Transmembrane</keyword>
<dbReference type="InterPro" id="IPR011333">
    <property type="entry name" value="SKP1/BTB/POZ_sf"/>
</dbReference>
<dbReference type="SMART" id="SM00225">
    <property type="entry name" value="BTB"/>
    <property type="match status" value="1"/>
</dbReference>
<keyword evidence="5" id="KW-1185">Reference proteome</keyword>
<dbReference type="AlphaFoldDB" id="A0A0C2XHZ5"/>
<evidence type="ECO:0000313" key="4">
    <source>
        <dbReference type="EMBL" id="KIM28707.1"/>
    </source>
</evidence>
<dbReference type="OrthoDB" id="3184970at2759"/>
<feature type="region of interest" description="Disordered" evidence="1">
    <location>
        <begin position="49"/>
        <end position="71"/>
    </location>
</feature>